<name>A0ABP8ZB92_9ACTN</name>
<accession>A0ABP8ZB92</accession>
<reference evidence="2" key="1">
    <citation type="journal article" date="2019" name="Int. J. Syst. Evol. Microbiol.">
        <title>The Global Catalogue of Microorganisms (GCM) 10K type strain sequencing project: providing services to taxonomists for standard genome sequencing and annotation.</title>
        <authorList>
            <consortium name="The Broad Institute Genomics Platform"/>
            <consortium name="The Broad Institute Genome Sequencing Center for Infectious Disease"/>
            <person name="Wu L."/>
            <person name="Ma J."/>
        </authorList>
    </citation>
    <scope>NUCLEOTIDE SEQUENCE [LARGE SCALE GENOMIC DNA]</scope>
    <source>
        <strain evidence="2">JCM 18077</strain>
    </source>
</reference>
<keyword evidence="2" id="KW-1185">Reference proteome</keyword>
<sequence>MSTYGLVVIADVAEPAAAEALVERVTAVLRASWGAGSCPVDDLDYDVEESDLGVRVSISVPGMVTDHREADFFAGAPAGRAVICEDGDEFGVVFQVWRLDPAGSRCVYRAYVYDPDGEAEPEAAARTITGPAAAQEAAELFGVSPSPLLALEDDSSPVSDELGVIGTPFDPWLEPFGLLWPDL</sequence>
<protein>
    <submittedName>
        <fullName evidence="1">Uncharacterized protein</fullName>
    </submittedName>
</protein>
<proteinExistence type="predicted"/>
<gene>
    <name evidence="1" type="ORF">GCM10023217_23490</name>
</gene>
<evidence type="ECO:0000313" key="2">
    <source>
        <dbReference type="Proteomes" id="UP001500822"/>
    </source>
</evidence>
<dbReference type="Proteomes" id="UP001500822">
    <property type="component" value="Unassembled WGS sequence"/>
</dbReference>
<comment type="caution">
    <text evidence="1">The sequence shown here is derived from an EMBL/GenBank/DDBJ whole genome shotgun (WGS) entry which is preliminary data.</text>
</comment>
<dbReference type="EMBL" id="BAABIE010000010">
    <property type="protein sequence ID" value="GAA4751945.1"/>
    <property type="molecule type" value="Genomic_DNA"/>
</dbReference>
<evidence type="ECO:0000313" key="1">
    <source>
        <dbReference type="EMBL" id="GAA4751945.1"/>
    </source>
</evidence>
<organism evidence="1 2">
    <name type="scientific">Gordonia alkaliphila</name>
    <dbReference type="NCBI Taxonomy" id="1053547"/>
    <lineage>
        <taxon>Bacteria</taxon>
        <taxon>Bacillati</taxon>
        <taxon>Actinomycetota</taxon>
        <taxon>Actinomycetes</taxon>
        <taxon>Mycobacteriales</taxon>
        <taxon>Gordoniaceae</taxon>
        <taxon>Gordonia</taxon>
    </lineage>
</organism>